<dbReference type="AlphaFoldDB" id="A0A2T0U9I3"/>
<evidence type="ECO:0000256" key="4">
    <source>
        <dbReference type="ARBA" id="ARBA00023136"/>
    </source>
</evidence>
<name>A0A2T0U9I3_9SPHI</name>
<dbReference type="RefSeq" id="WP_106291891.1">
    <property type="nucleotide sequence ID" value="NZ_PVTH01000002.1"/>
</dbReference>
<keyword evidence="4 5" id="KW-0472">Membrane</keyword>
<feature type="transmembrane region" description="Helical" evidence="5">
    <location>
        <begin position="40"/>
        <end position="59"/>
    </location>
</feature>
<feature type="domain" description="O-antigen ligase-related" evidence="6">
    <location>
        <begin position="197"/>
        <end position="348"/>
    </location>
</feature>
<dbReference type="Proteomes" id="UP000238034">
    <property type="component" value="Unassembled WGS sequence"/>
</dbReference>
<comment type="caution">
    <text evidence="7">The sequence shown here is derived from an EMBL/GenBank/DDBJ whole genome shotgun (WGS) entry which is preliminary data.</text>
</comment>
<gene>
    <name evidence="7" type="ORF">B0I27_102349</name>
</gene>
<evidence type="ECO:0000259" key="6">
    <source>
        <dbReference type="Pfam" id="PF04932"/>
    </source>
</evidence>
<evidence type="ECO:0000256" key="1">
    <source>
        <dbReference type="ARBA" id="ARBA00004141"/>
    </source>
</evidence>
<accession>A0A2T0U9I3</accession>
<dbReference type="OrthoDB" id="742098at2"/>
<dbReference type="PANTHER" id="PTHR37422">
    <property type="entry name" value="TEICHURONIC ACID BIOSYNTHESIS PROTEIN TUAE"/>
    <property type="match status" value="1"/>
</dbReference>
<evidence type="ECO:0000256" key="2">
    <source>
        <dbReference type="ARBA" id="ARBA00022692"/>
    </source>
</evidence>
<proteinExistence type="predicted"/>
<sequence>MIASVKLFNYRIYLPELLIILFCYLIVEKCFAWFFTQNAYINVVAVKALSLLIYGYILVDFNSLKLKEKIYVGLFSVFIVKLILQSLIEYQVPFRNFEIYTVLFPIIYTVFIKSVMRKMNADLLGFIAGFYLVTYLAFMALFGHQFSFSLEHIEPNSGPFSGDTRIIHAHSIFMMIIPFLWYLNKFITRQTLQSFLLFALCFTIILIHQHRSVWSSAIFATLIYFVMVLRTNRKALTGIASFTVTSFLVCIIALYYVSSISPGLLDFFSDRFAEILNPSTESGTGGFRIQQREMYMNFIREKPLLGWSFEGYSLPNPLVDWWDAGTGHHFHEGFIEILFYHGIVGFLFKFSFLVYIVYKAFSSKISNRAVVLIPFCLSGLIFSLSYVAPLIYWGHVGMCLYYLETNKNFKE</sequence>
<dbReference type="EMBL" id="PVTH01000002">
    <property type="protein sequence ID" value="PRY54580.1"/>
    <property type="molecule type" value="Genomic_DNA"/>
</dbReference>
<feature type="transmembrane region" description="Helical" evidence="5">
    <location>
        <begin position="337"/>
        <end position="358"/>
    </location>
</feature>
<dbReference type="Pfam" id="PF04932">
    <property type="entry name" value="Wzy_C"/>
    <property type="match status" value="1"/>
</dbReference>
<feature type="transmembrane region" description="Helical" evidence="5">
    <location>
        <begin position="191"/>
        <end position="207"/>
    </location>
</feature>
<evidence type="ECO:0000256" key="3">
    <source>
        <dbReference type="ARBA" id="ARBA00022989"/>
    </source>
</evidence>
<dbReference type="InterPro" id="IPR007016">
    <property type="entry name" value="O-antigen_ligase-rel_domated"/>
</dbReference>
<dbReference type="GO" id="GO:0016874">
    <property type="term" value="F:ligase activity"/>
    <property type="evidence" value="ECO:0007669"/>
    <property type="project" value="UniProtKB-KW"/>
</dbReference>
<keyword evidence="2 5" id="KW-0812">Transmembrane</keyword>
<feature type="transmembrane region" description="Helical" evidence="5">
    <location>
        <begin position="236"/>
        <end position="257"/>
    </location>
</feature>
<feature type="transmembrane region" description="Helical" evidence="5">
    <location>
        <begin position="166"/>
        <end position="184"/>
    </location>
</feature>
<comment type="subcellular location">
    <subcellularLocation>
        <location evidence="1">Membrane</location>
        <topology evidence="1">Multi-pass membrane protein</topology>
    </subcellularLocation>
</comment>
<evidence type="ECO:0000313" key="8">
    <source>
        <dbReference type="Proteomes" id="UP000238034"/>
    </source>
</evidence>
<keyword evidence="3 5" id="KW-1133">Transmembrane helix</keyword>
<reference evidence="7 8" key="1">
    <citation type="submission" date="2018-03" db="EMBL/GenBank/DDBJ databases">
        <title>Genomic Encyclopedia of Type Strains, Phase III (KMG-III): the genomes of soil and plant-associated and newly described type strains.</title>
        <authorList>
            <person name="Whitman W."/>
        </authorList>
    </citation>
    <scope>NUCLEOTIDE SEQUENCE [LARGE SCALE GENOMIC DNA]</scope>
    <source>
        <strain evidence="7 8">CGMCC 1.9313</strain>
    </source>
</reference>
<evidence type="ECO:0000313" key="7">
    <source>
        <dbReference type="EMBL" id="PRY54580.1"/>
    </source>
</evidence>
<dbReference type="PANTHER" id="PTHR37422:SF17">
    <property type="entry name" value="O-ANTIGEN LIGASE"/>
    <property type="match status" value="1"/>
</dbReference>
<feature type="transmembrane region" description="Helical" evidence="5">
    <location>
        <begin position="94"/>
        <end position="111"/>
    </location>
</feature>
<evidence type="ECO:0000256" key="5">
    <source>
        <dbReference type="SAM" id="Phobius"/>
    </source>
</evidence>
<feature type="transmembrane region" description="Helical" evidence="5">
    <location>
        <begin position="12"/>
        <end position="34"/>
    </location>
</feature>
<keyword evidence="7" id="KW-0436">Ligase</keyword>
<organism evidence="7 8">
    <name type="scientific">Arcticibacter pallidicorallinus</name>
    <dbReference type="NCBI Taxonomy" id="1259464"/>
    <lineage>
        <taxon>Bacteria</taxon>
        <taxon>Pseudomonadati</taxon>
        <taxon>Bacteroidota</taxon>
        <taxon>Sphingobacteriia</taxon>
        <taxon>Sphingobacteriales</taxon>
        <taxon>Sphingobacteriaceae</taxon>
        <taxon>Arcticibacter</taxon>
    </lineage>
</organism>
<protein>
    <submittedName>
        <fullName evidence="7">O-antigen ligase</fullName>
    </submittedName>
</protein>
<dbReference type="GO" id="GO:0016020">
    <property type="term" value="C:membrane"/>
    <property type="evidence" value="ECO:0007669"/>
    <property type="project" value="UniProtKB-SubCell"/>
</dbReference>
<feature type="transmembrane region" description="Helical" evidence="5">
    <location>
        <begin position="370"/>
        <end position="393"/>
    </location>
</feature>
<feature type="transmembrane region" description="Helical" evidence="5">
    <location>
        <begin position="123"/>
        <end position="146"/>
    </location>
</feature>
<feature type="transmembrane region" description="Helical" evidence="5">
    <location>
        <begin position="213"/>
        <end position="229"/>
    </location>
</feature>
<dbReference type="InterPro" id="IPR051533">
    <property type="entry name" value="WaaL-like"/>
</dbReference>
<feature type="transmembrane region" description="Helical" evidence="5">
    <location>
        <begin position="71"/>
        <end position="88"/>
    </location>
</feature>
<keyword evidence="8" id="KW-1185">Reference proteome</keyword>